<keyword evidence="4 6" id="KW-1133">Transmembrane helix</keyword>
<evidence type="ECO:0000256" key="6">
    <source>
        <dbReference type="SAM" id="Phobius"/>
    </source>
</evidence>
<dbReference type="PANTHER" id="PTHR38825:SF1">
    <property type="entry name" value="TRANSPORTER, LYSE FAMILY"/>
    <property type="match status" value="1"/>
</dbReference>
<reference evidence="7 8" key="1">
    <citation type="journal article" date="2014" name="Int. J. Syst. Evol. Microbiol.">
        <title>Methanobacterium paludis sp. nov. and a novel strain of Methanobacterium lacus isolated from northern peatlands.</title>
        <authorList>
            <person name="Cadillo-Quiroz H."/>
            <person name="Brauer S.L."/>
            <person name="Goodson N."/>
            <person name="Yavitt J.B."/>
            <person name="Zinder S.H."/>
        </authorList>
    </citation>
    <scope>NUCLEOTIDE SEQUENCE [LARGE SCALE GENOMIC DNA]</scope>
    <source>
        <strain evidence="8">DSM 25820 / JCM 18151 / SWAN1</strain>
    </source>
</reference>
<dbReference type="AlphaFoldDB" id="F6D7E0"/>
<feature type="transmembrane region" description="Helical" evidence="6">
    <location>
        <begin position="197"/>
        <end position="215"/>
    </location>
</feature>
<feature type="transmembrane region" description="Helical" evidence="6">
    <location>
        <begin position="128"/>
        <end position="150"/>
    </location>
</feature>
<comment type="subcellular location">
    <subcellularLocation>
        <location evidence="1">Cell membrane</location>
        <topology evidence="1">Multi-pass membrane protein</topology>
    </subcellularLocation>
</comment>
<dbReference type="GO" id="GO:0006865">
    <property type="term" value="P:amino acid transport"/>
    <property type="evidence" value="ECO:0007669"/>
    <property type="project" value="InterPro"/>
</dbReference>
<dbReference type="eggNOG" id="arCOG01947">
    <property type="taxonomic scope" value="Archaea"/>
</dbReference>
<organism evidence="7 8">
    <name type="scientific">Methanobacterium paludis (strain DSM 25820 / JCM 18151 / SWAN1)</name>
    <dbReference type="NCBI Taxonomy" id="868131"/>
    <lineage>
        <taxon>Archaea</taxon>
        <taxon>Methanobacteriati</taxon>
        <taxon>Methanobacteriota</taxon>
        <taxon>Methanomada group</taxon>
        <taxon>Methanobacteria</taxon>
        <taxon>Methanobacteriales</taxon>
        <taxon>Methanobacteriaceae</taxon>
        <taxon>Methanobacterium</taxon>
    </lineage>
</organism>
<dbReference type="OrthoDB" id="121309at2157"/>
<evidence type="ECO:0000256" key="3">
    <source>
        <dbReference type="ARBA" id="ARBA00022692"/>
    </source>
</evidence>
<protein>
    <submittedName>
        <fullName evidence="7">Lysine exporter protein (LYSE/YGGA)</fullName>
    </submittedName>
</protein>
<evidence type="ECO:0000313" key="7">
    <source>
        <dbReference type="EMBL" id="AEG17082.1"/>
    </source>
</evidence>
<dbReference type="HOGENOM" id="CLU_104651_0_0_2"/>
<dbReference type="KEGG" id="mew:MSWAN_0034"/>
<dbReference type="InterPro" id="IPR001123">
    <property type="entry name" value="LeuE-type"/>
</dbReference>
<gene>
    <name evidence="7" type="ordered locus">MSWAN_0034</name>
</gene>
<keyword evidence="2" id="KW-1003">Cell membrane</keyword>
<feature type="transmembrane region" description="Helical" evidence="6">
    <location>
        <begin position="74"/>
        <end position="92"/>
    </location>
</feature>
<evidence type="ECO:0000313" key="8">
    <source>
        <dbReference type="Proteomes" id="UP000009231"/>
    </source>
</evidence>
<accession>F6D7E0</accession>
<feature type="transmembrane region" description="Helical" evidence="6">
    <location>
        <begin position="43"/>
        <end position="67"/>
    </location>
</feature>
<dbReference type="GO" id="GO:0005886">
    <property type="term" value="C:plasma membrane"/>
    <property type="evidence" value="ECO:0007669"/>
    <property type="project" value="UniProtKB-SubCell"/>
</dbReference>
<dbReference type="STRING" id="868131.MSWAN_0034"/>
<dbReference type="PANTHER" id="PTHR38825">
    <property type="entry name" value="LYSINE EXPORTER PROTEIN (LYSE/YGGA)"/>
    <property type="match status" value="1"/>
</dbReference>
<evidence type="ECO:0000256" key="1">
    <source>
        <dbReference type="ARBA" id="ARBA00004651"/>
    </source>
</evidence>
<name>F6D7E0_METPW</name>
<proteinExistence type="predicted"/>
<feature type="transmembrane region" description="Helical" evidence="6">
    <location>
        <begin position="157"/>
        <end position="177"/>
    </location>
</feature>
<evidence type="ECO:0000256" key="5">
    <source>
        <dbReference type="ARBA" id="ARBA00023136"/>
    </source>
</evidence>
<evidence type="ECO:0000256" key="4">
    <source>
        <dbReference type="ARBA" id="ARBA00022989"/>
    </source>
</evidence>
<sequence>MIEIILFALTSFVVGLSGSLVPGPMLTVTITDSLKKGFKAGPLIVLGHIIAELILVILIIGGLNWLIGSKTATMFIGIFGGITLMVIGYQTARSTEEISEISILSEGDSQTSGDDKQSTGYGSVFRGFIASVSNPYFFIWWATIGCTFIFKGLELAGVFGVLAFFIGHWASDLGWYSLVSFFTNKGSGVMTNRHYKIIMTVCGVFLIILGIYFVLSSQKII</sequence>
<keyword evidence="8" id="KW-1185">Reference proteome</keyword>
<dbReference type="EMBL" id="CP002772">
    <property type="protein sequence ID" value="AEG17082.1"/>
    <property type="molecule type" value="Genomic_DNA"/>
</dbReference>
<dbReference type="Proteomes" id="UP000009231">
    <property type="component" value="Chromosome"/>
</dbReference>
<keyword evidence="5 6" id="KW-0472">Membrane</keyword>
<evidence type="ECO:0000256" key="2">
    <source>
        <dbReference type="ARBA" id="ARBA00022475"/>
    </source>
</evidence>
<keyword evidence="3 6" id="KW-0812">Transmembrane</keyword>
<dbReference type="Pfam" id="PF01810">
    <property type="entry name" value="LysE"/>
    <property type="match status" value="1"/>
</dbReference>